<accession>A0A2P4YG18</accession>
<dbReference type="Pfam" id="PF07727">
    <property type="entry name" value="RVT_2"/>
    <property type="match status" value="1"/>
</dbReference>
<reference evidence="4 5" key="1">
    <citation type="journal article" date="2017" name="Genome Biol. Evol.">
        <title>Phytophthora megakarya and P. palmivora, closely related causal agents of cacao black pod rot, underwent increases in genome sizes and gene numbers by different mechanisms.</title>
        <authorList>
            <person name="Ali S.S."/>
            <person name="Shao J."/>
            <person name="Lary D.J."/>
            <person name="Kronmiller B."/>
            <person name="Shen D."/>
            <person name="Strem M.D."/>
            <person name="Amoako-Attah I."/>
            <person name="Akrofi A.Y."/>
            <person name="Begoude B.A."/>
            <person name="Ten Hoopen G.M."/>
            <person name="Coulibaly K."/>
            <person name="Kebe B.I."/>
            <person name="Melnick R.L."/>
            <person name="Guiltinan M.J."/>
            <person name="Tyler B.M."/>
            <person name="Meinhardt L.W."/>
            <person name="Bailey B.A."/>
        </authorList>
    </citation>
    <scope>NUCLEOTIDE SEQUENCE [LARGE SCALE GENOMIC DNA]</scope>
    <source>
        <strain evidence="5">sbr112.9</strain>
    </source>
</reference>
<dbReference type="InterPro" id="IPR013103">
    <property type="entry name" value="RVT_2"/>
</dbReference>
<keyword evidence="5" id="KW-1185">Reference proteome</keyword>
<evidence type="ECO:0000259" key="2">
    <source>
        <dbReference type="Pfam" id="PF07727"/>
    </source>
</evidence>
<comment type="caution">
    <text evidence="4">The sequence shown here is derived from an EMBL/GenBank/DDBJ whole genome shotgun (WGS) entry which is preliminary data.</text>
</comment>
<protein>
    <submittedName>
        <fullName evidence="4">Integrase catalytic core protein</fullName>
    </submittedName>
</protein>
<sequence length="292" mass="33413">MPNSIVYKTKAQLKNLKVFGALGYAHISDEKRRKLDAKAFKGQFMGYEDGVKGYRVMNVTTENVQIMRAVKFMETSTSGHLMVREDEEPTIVPVQSRQRSVDTRQIVPAVTKGGDVIQLQHDTVMDDVMVPQFHHPMITRSHTDETEDPEEEASARKKDIVASSTTRTTKRQRMIQERVKVNEDQLTIENGQVMAVMEGVPKSYDEATTSVDAKERKKATASELESLTTNKTWKLVPRPTHQRRVGCRWEFTLKRNEKGEVIRNKARLVAKGYSQRHGFDYEETYASVTYLN</sequence>
<feature type="domain" description="Retroviral polymerase SH3-like" evidence="3">
    <location>
        <begin position="23"/>
        <end position="77"/>
    </location>
</feature>
<dbReference type="Proteomes" id="UP000237271">
    <property type="component" value="Unassembled WGS sequence"/>
</dbReference>
<name>A0A2P4YG18_9STRA</name>
<proteinExistence type="predicted"/>
<dbReference type="OrthoDB" id="6780107at2759"/>
<feature type="domain" description="Reverse transcriptase Ty1/copia-type" evidence="2">
    <location>
        <begin position="230"/>
        <end position="290"/>
    </location>
</feature>
<dbReference type="AlphaFoldDB" id="A0A2P4YG18"/>
<organism evidence="4 5">
    <name type="scientific">Phytophthora palmivora</name>
    <dbReference type="NCBI Taxonomy" id="4796"/>
    <lineage>
        <taxon>Eukaryota</taxon>
        <taxon>Sar</taxon>
        <taxon>Stramenopiles</taxon>
        <taxon>Oomycota</taxon>
        <taxon>Peronosporomycetes</taxon>
        <taxon>Peronosporales</taxon>
        <taxon>Peronosporaceae</taxon>
        <taxon>Phytophthora</taxon>
    </lineage>
</organism>
<feature type="region of interest" description="Disordered" evidence="1">
    <location>
        <begin position="138"/>
        <end position="171"/>
    </location>
</feature>
<evidence type="ECO:0000313" key="5">
    <source>
        <dbReference type="Proteomes" id="UP000237271"/>
    </source>
</evidence>
<dbReference type="EMBL" id="NCKW01003397">
    <property type="protein sequence ID" value="POM76734.1"/>
    <property type="molecule type" value="Genomic_DNA"/>
</dbReference>
<gene>
    <name evidence="4" type="ORF">PHPALM_5986</name>
</gene>
<dbReference type="InterPro" id="IPR057670">
    <property type="entry name" value="SH3_retrovirus"/>
</dbReference>
<evidence type="ECO:0000259" key="3">
    <source>
        <dbReference type="Pfam" id="PF25597"/>
    </source>
</evidence>
<dbReference type="Pfam" id="PF25597">
    <property type="entry name" value="SH3_retrovirus"/>
    <property type="match status" value="1"/>
</dbReference>
<evidence type="ECO:0000256" key="1">
    <source>
        <dbReference type="SAM" id="MobiDB-lite"/>
    </source>
</evidence>
<evidence type="ECO:0000313" key="4">
    <source>
        <dbReference type="EMBL" id="POM76734.1"/>
    </source>
</evidence>